<proteinExistence type="predicted"/>
<dbReference type="Gene3D" id="3.40.50.300">
    <property type="entry name" value="P-loop containing nucleotide triphosphate hydrolases"/>
    <property type="match status" value="1"/>
</dbReference>
<dbReference type="AlphaFoldDB" id="A0A938BN53"/>
<evidence type="ECO:0008006" key="3">
    <source>
        <dbReference type="Google" id="ProtNLM"/>
    </source>
</evidence>
<accession>A0A938BN53</accession>
<evidence type="ECO:0000313" key="2">
    <source>
        <dbReference type="Proteomes" id="UP000703893"/>
    </source>
</evidence>
<reference evidence="1 2" key="1">
    <citation type="submission" date="2019-03" db="EMBL/GenBank/DDBJ databases">
        <title>Lake Tanganyika Metagenome-Assembled Genomes (MAGs).</title>
        <authorList>
            <person name="Tran P."/>
        </authorList>
    </citation>
    <scope>NUCLEOTIDE SEQUENCE [LARGE SCALE GENOMIC DNA]</scope>
    <source>
        <strain evidence="1">K_DeepCast_65m_m2_236</strain>
    </source>
</reference>
<feature type="non-terminal residue" evidence="1">
    <location>
        <position position="236"/>
    </location>
</feature>
<dbReference type="Proteomes" id="UP000703893">
    <property type="component" value="Unassembled WGS sequence"/>
</dbReference>
<dbReference type="EMBL" id="VGJX01000405">
    <property type="protein sequence ID" value="MBM3274998.1"/>
    <property type="molecule type" value="Genomic_DNA"/>
</dbReference>
<gene>
    <name evidence="1" type="ORF">FJZ00_07585</name>
</gene>
<dbReference type="SUPFAM" id="SSF52540">
    <property type="entry name" value="P-loop containing nucleoside triphosphate hydrolases"/>
    <property type="match status" value="1"/>
</dbReference>
<evidence type="ECO:0000313" key="1">
    <source>
        <dbReference type="EMBL" id="MBM3274998.1"/>
    </source>
</evidence>
<dbReference type="InterPro" id="IPR027417">
    <property type="entry name" value="P-loop_NTPase"/>
</dbReference>
<comment type="caution">
    <text evidence="1">The sequence shown here is derived from an EMBL/GenBank/DDBJ whole genome shotgun (WGS) entry which is preliminary data.</text>
</comment>
<protein>
    <recommendedName>
        <fullName evidence="3">Orc1-like AAA ATPase domain-containing protein</fullName>
    </recommendedName>
</protein>
<name>A0A938BN53_9BACT</name>
<sequence length="236" mass="25762">MAAFLVRRKLSRPRVSAPFFVREGLRKALTDGLRPDRRLTLVSAGPGYGKTSTVADYVAQSALPSAWLNLDPYDRDLEPFFTYLVRGLEANWPGYESHALALLQSASDKRQAIPAAAGALCEELAEWGQDGIIVVLDDFHEVEGSPAIVEAIQVLVDYLPDNAQLIVISRAIPPLRLGQLRARQQLVELGVERLRLAHDEIGALVEALSGRAPDSAELERLSRLTDGWAASVVMAA</sequence>
<organism evidence="1 2">
    <name type="scientific">Candidatus Tanganyikabacteria bacterium</name>
    <dbReference type="NCBI Taxonomy" id="2961651"/>
    <lineage>
        <taxon>Bacteria</taxon>
        <taxon>Bacillati</taxon>
        <taxon>Candidatus Sericytochromatia</taxon>
        <taxon>Candidatus Tanganyikabacteria</taxon>
    </lineage>
</organism>